<name>A0A382S9C6_9ZZZZ</name>
<protein>
    <submittedName>
        <fullName evidence="1">Uncharacterized protein</fullName>
    </submittedName>
</protein>
<accession>A0A382S9C6</accession>
<reference evidence="1" key="1">
    <citation type="submission" date="2018-05" db="EMBL/GenBank/DDBJ databases">
        <authorList>
            <person name="Lanie J.A."/>
            <person name="Ng W.-L."/>
            <person name="Kazmierczak K.M."/>
            <person name="Andrzejewski T.M."/>
            <person name="Davidsen T.M."/>
            <person name="Wayne K.J."/>
            <person name="Tettelin H."/>
            <person name="Glass J.I."/>
            <person name="Rusch D."/>
            <person name="Podicherti R."/>
            <person name="Tsui H.-C.T."/>
            <person name="Winkler M.E."/>
        </authorList>
    </citation>
    <scope>NUCLEOTIDE SEQUENCE</scope>
</reference>
<organism evidence="1">
    <name type="scientific">marine metagenome</name>
    <dbReference type="NCBI Taxonomy" id="408172"/>
    <lineage>
        <taxon>unclassified sequences</taxon>
        <taxon>metagenomes</taxon>
        <taxon>ecological metagenomes</taxon>
    </lineage>
</organism>
<sequence length="128" mass="15400">MNIILQNQLTEEIQEKYILLELDTFQFTSDSKPVKSFCVIENAHVQLPDYPQLDNIQDLHRNMIKNYQIKNWKFVEDALEHLVGKFKGEVDSFYHVINERIKKYKIDDEDDISKYNPPDDWTYVIKKF</sequence>
<gene>
    <name evidence="1" type="ORF">METZ01_LOCUS358602</name>
</gene>
<dbReference type="EMBL" id="UINC01126945">
    <property type="protein sequence ID" value="SVD05748.1"/>
    <property type="molecule type" value="Genomic_DNA"/>
</dbReference>
<dbReference type="AlphaFoldDB" id="A0A382S9C6"/>
<proteinExistence type="predicted"/>
<evidence type="ECO:0000313" key="1">
    <source>
        <dbReference type="EMBL" id="SVD05748.1"/>
    </source>
</evidence>